<dbReference type="AlphaFoldDB" id="A4HQF4"/>
<dbReference type="EMBL" id="FR799010">
    <property type="protein sequence ID" value="CAM44420.1"/>
    <property type="molecule type" value="Genomic_DNA"/>
</dbReference>
<dbReference type="KEGG" id="lbz:LBRM_35_6670"/>
<evidence type="ECO:0000256" key="1">
    <source>
        <dbReference type="SAM" id="MobiDB-lite"/>
    </source>
</evidence>
<feature type="compositionally biased region" description="Polar residues" evidence="1">
    <location>
        <begin position="103"/>
        <end position="117"/>
    </location>
</feature>
<dbReference type="VEuPathDB" id="TriTrypDB:LbrM.35.6670"/>
<name>A4HQF4_LEIBR</name>
<evidence type="ECO:0000313" key="2">
    <source>
        <dbReference type="EMBL" id="CAM44420.1"/>
    </source>
</evidence>
<evidence type="ECO:0000313" key="3">
    <source>
        <dbReference type="Proteomes" id="UP000007258"/>
    </source>
</evidence>
<dbReference type="InParanoid" id="A4HQF4"/>
<accession>A4HQF4</accession>
<sequence length="138" mass="14638">MMEGLSRFCSLRGGREVHGKRFAMSRVETLQVLHTVAVWQGTEASAVTQGSFGRPIPARMSGGGHVQGNGAHEAHGTGRPADDGGKHFKVAGQGGLAADRDSGQSTGRGQWDHSGQFQFPAKRQCDSGLGHHAERHRG</sequence>
<reference evidence="2 3" key="1">
    <citation type="journal article" date="2007" name="Nat. Genet.">
        <title>Comparative genomic analysis of three Leishmania species that cause diverse human disease.</title>
        <authorList>
            <person name="Peacock C.S."/>
            <person name="Seeger K."/>
            <person name="Harris D."/>
            <person name="Murphy L."/>
            <person name="Ruiz J.C."/>
            <person name="Quail M.A."/>
            <person name="Peters N."/>
            <person name="Adlem E."/>
            <person name="Tivey A."/>
            <person name="Aslett M."/>
            <person name="Kerhornou A."/>
            <person name="Ivens A."/>
            <person name="Fraser A."/>
            <person name="Rajandream M.A."/>
            <person name="Carver T."/>
            <person name="Norbertczak H."/>
            <person name="Chillingworth T."/>
            <person name="Hance Z."/>
            <person name="Jagels K."/>
            <person name="Moule S."/>
            <person name="Ormond D."/>
            <person name="Rutter S."/>
            <person name="Squares R."/>
            <person name="Whitehead S."/>
            <person name="Rabbinowitsch E."/>
            <person name="Arrowsmith C."/>
            <person name="White B."/>
            <person name="Thurston S."/>
            <person name="Bringaud F."/>
            <person name="Baldauf S.L."/>
            <person name="Faulconbridge A."/>
            <person name="Jeffares D."/>
            <person name="Depledge D.P."/>
            <person name="Oyola S.O."/>
            <person name="Hilley J.D."/>
            <person name="Brito L.O."/>
            <person name="Tosi L.R."/>
            <person name="Barrell B."/>
            <person name="Cruz A.K."/>
            <person name="Mottram J.C."/>
            <person name="Smith D.F."/>
            <person name="Berriman M."/>
        </authorList>
    </citation>
    <scope>NUCLEOTIDE SEQUENCE [LARGE SCALE GENOMIC DNA]</scope>
    <source>
        <strain evidence="2 3">MHOM/BR/75/M2904</strain>
    </source>
</reference>
<dbReference type="GeneID" id="5420263"/>
<proteinExistence type="predicted"/>
<protein>
    <submittedName>
        <fullName evidence="2">Uncharacterized protein</fullName>
    </submittedName>
</protein>
<reference evidence="2 3" key="2">
    <citation type="journal article" date="2011" name="Genome Res.">
        <title>Chromosome and gene copy number variation allow major structural change between species and strains of Leishmania.</title>
        <authorList>
            <person name="Rogers M.B."/>
            <person name="Hilley J.D."/>
            <person name="Dickens N.J."/>
            <person name="Wilkes J."/>
            <person name="Bates P.A."/>
            <person name="Depledge D.P."/>
            <person name="Harris D."/>
            <person name="Her Y."/>
            <person name="Herzyk P."/>
            <person name="Imamura H."/>
            <person name="Otto T.D."/>
            <person name="Sanders M."/>
            <person name="Seeger K."/>
            <person name="Dujardin J.C."/>
            <person name="Berriman M."/>
            <person name="Smith D.F."/>
            <person name="Hertz-Fowler C."/>
            <person name="Mottram J.C."/>
        </authorList>
    </citation>
    <scope>NUCLEOTIDE SEQUENCE [LARGE SCALE GENOMIC DNA]</scope>
    <source>
        <strain evidence="2 3">MHOM/BR/75/M2904</strain>
    </source>
</reference>
<organism evidence="2 3">
    <name type="scientific">Leishmania braziliensis</name>
    <dbReference type="NCBI Taxonomy" id="5660"/>
    <lineage>
        <taxon>Eukaryota</taxon>
        <taxon>Discoba</taxon>
        <taxon>Euglenozoa</taxon>
        <taxon>Kinetoplastea</taxon>
        <taxon>Metakinetoplastina</taxon>
        <taxon>Trypanosomatida</taxon>
        <taxon>Trypanosomatidae</taxon>
        <taxon>Leishmaniinae</taxon>
        <taxon>Leishmania</taxon>
        <taxon>Leishmania braziliensis species complex</taxon>
    </lineage>
</organism>
<gene>
    <name evidence="2" type="ORF">LBRM_35_6670</name>
</gene>
<feature type="compositionally biased region" description="Basic and acidic residues" evidence="1">
    <location>
        <begin position="72"/>
        <end position="86"/>
    </location>
</feature>
<keyword evidence="3" id="KW-1185">Reference proteome</keyword>
<dbReference type="Proteomes" id="UP000007258">
    <property type="component" value="Chromosome 36"/>
</dbReference>
<feature type="region of interest" description="Disordered" evidence="1">
    <location>
        <begin position="49"/>
        <end position="138"/>
    </location>
</feature>
<feature type="compositionally biased region" description="Basic and acidic residues" evidence="1">
    <location>
        <begin position="123"/>
        <end position="132"/>
    </location>
</feature>
<dbReference type="RefSeq" id="XP_001569279.1">
    <property type="nucleotide sequence ID" value="XM_001569229.1"/>
</dbReference>